<dbReference type="PANTHER" id="PTHR39469">
    <property type="entry name" value="CHROMOSOME 1, WHOLE GENOME SHOTGUN SEQUENCE"/>
    <property type="match status" value="1"/>
</dbReference>
<dbReference type="InterPro" id="IPR025256">
    <property type="entry name" value="TM7S3/TM198-like_dom"/>
</dbReference>
<evidence type="ECO:0000256" key="6">
    <source>
        <dbReference type="SAM" id="Phobius"/>
    </source>
</evidence>
<feature type="compositionally biased region" description="Polar residues" evidence="5">
    <location>
        <begin position="1094"/>
        <end position="1103"/>
    </location>
</feature>
<feature type="region of interest" description="Disordered" evidence="5">
    <location>
        <begin position="80"/>
        <end position="131"/>
    </location>
</feature>
<feature type="region of interest" description="Disordered" evidence="5">
    <location>
        <begin position="588"/>
        <end position="611"/>
    </location>
</feature>
<evidence type="ECO:0000256" key="2">
    <source>
        <dbReference type="ARBA" id="ARBA00022692"/>
    </source>
</evidence>
<reference evidence="9" key="1">
    <citation type="submission" date="2022-12" db="EMBL/GenBank/DDBJ databases">
        <authorList>
            <person name="Petersen C."/>
        </authorList>
    </citation>
    <scope>NUCLEOTIDE SEQUENCE</scope>
    <source>
        <strain evidence="9">IBT 30728</strain>
    </source>
</reference>
<evidence type="ECO:0000259" key="8">
    <source>
        <dbReference type="Pfam" id="PF13886"/>
    </source>
</evidence>
<feature type="domain" description="TM7S3/TM198-like" evidence="8">
    <location>
        <begin position="146"/>
        <end position="352"/>
    </location>
</feature>
<feature type="compositionally biased region" description="Polar residues" evidence="5">
    <location>
        <begin position="1022"/>
        <end position="1032"/>
    </location>
</feature>
<feature type="chain" id="PRO_5040764092" description="TM7S3/TM198-like domain-containing protein" evidence="7">
    <location>
        <begin position="21"/>
        <end position="1139"/>
    </location>
</feature>
<organism evidence="9 10">
    <name type="scientific">Penicillium diatomitis</name>
    <dbReference type="NCBI Taxonomy" id="2819901"/>
    <lineage>
        <taxon>Eukaryota</taxon>
        <taxon>Fungi</taxon>
        <taxon>Dikarya</taxon>
        <taxon>Ascomycota</taxon>
        <taxon>Pezizomycotina</taxon>
        <taxon>Eurotiomycetes</taxon>
        <taxon>Eurotiomycetidae</taxon>
        <taxon>Eurotiales</taxon>
        <taxon>Aspergillaceae</taxon>
        <taxon>Penicillium</taxon>
    </lineage>
</organism>
<feature type="compositionally biased region" description="Basic residues" evidence="5">
    <location>
        <begin position="527"/>
        <end position="541"/>
    </location>
</feature>
<dbReference type="RefSeq" id="XP_056794212.1">
    <property type="nucleotide sequence ID" value="XM_056929919.1"/>
</dbReference>
<feature type="compositionally biased region" description="Polar residues" evidence="5">
    <location>
        <begin position="679"/>
        <end position="694"/>
    </location>
</feature>
<feature type="compositionally biased region" description="Polar residues" evidence="5">
    <location>
        <begin position="117"/>
        <end position="126"/>
    </location>
</feature>
<keyword evidence="10" id="KW-1185">Reference proteome</keyword>
<feature type="transmembrane region" description="Helical" evidence="6">
    <location>
        <begin position="337"/>
        <end position="355"/>
    </location>
</feature>
<feature type="compositionally biased region" description="Polar residues" evidence="5">
    <location>
        <begin position="411"/>
        <end position="440"/>
    </location>
</feature>
<evidence type="ECO:0000313" key="9">
    <source>
        <dbReference type="EMBL" id="KAJ5495199.1"/>
    </source>
</evidence>
<dbReference type="Proteomes" id="UP001148312">
    <property type="component" value="Unassembled WGS sequence"/>
</dbReference>
<feature type="transmembrane region" description="Helical" evidence="6">
    <location>
        <begin position="256"/>
        <end position="273"/>
    </location>
</feature>
<feature type="compositionally biased region" description="Low complexity" evidence="5">
    <location>
        <begin position="588"/>
        <end position="603"/>
    </location>
</feature>
<proteinExistence type="predicted"/>
<sequence>MRWISWSSLALALVVGLSSSAPVVEIEQANAGAITGVGRRAEADPTAVAVTTTPTQAPAASSTIISMTSATTAVTDLPATTTTGMSANSTDSSHPTTSQSTAVPTSIPSLDGSSSSNNDNQATSKPAYTGGLPLQPEITPAWGVGGIMLLLLGAAQAFIGVRKKSTHIFLSTGFSAALGVTNRKVLIVYVMNPPVTNAVQGGYLVAVFFTGAVFGGLALVFKEITEGLGCLLGGFCIGMWLLTVKPGGLLTDGGQITGFLVAFTVGLWSLSFSHYTRAHGSMLCTSFSGATAIALGIDCYSRAGLKEFWVYIWGLNMDMFPLHTDTYPVTRSIRVELAITVIVTVFGVIAQMRLWKVIQARRAKEANSRKEAEMKNEETDAEVGRQLEEKNIQERAEWENTYAGDSGKKGPSSSETELARNSQTNDELNSLPDTDGNRNGHSVEMTDIVGSQKDRVSQPDIEKGSESTRNHGEDASSVNQREELPIAAADDLRPSSSPAVIFPAPVLQQDNGSEHGAVVGSEPGTPRSKRRSGRSLMKRLSVRSAETVSPSVNFKAQTQSKEALLARVDDAASSLRAVADDVSSICDSVVSETPTNNTSNETVAEGYTESQQKTIFIELTDSKKNAQIARKQPVVSQNPAVDQSVSGNVDAGRSGHNFDIHEDTNSQDQAQPAAHENTENQGDINDQENNNGSATPKAPQSKKPKIILLEAQPGPIPQSAAPDQTHEQPHVPSVHEQTKEDVPMEAAKEVLPASDPRSVPQQEIVKKSVPLKLEASTVKEIPEQTSSIIHSFRTNEWAKHLADAEPPEIPELESVRLDEEDAQKTLELDEIPAPVNVEGLLQTPLNALPAPVPLSSPRQDVIPNHSQHTLQEDPNQSSEKSKQKARKSIDSANGARLASSMVKNASSASISPMQEALRQFASPQNASTPFLPNTGCPPVQAAPSLSRWSGPPPLLAVRESMVKNRVSSTSLRYDPYGSRNQSRLSIADPLMIPEENHSELHMNASEDADEIPLSQRRAALQRQTMLSASVTSPHLAEAARSPRQLPMQSGRSAAVMAAWRQSVREDISSKRDSFAIPSSPPTPAYPERPRASWGSGNPSQETLAEQVDKTIADRMQRGSMTDLHRQAMRRMQASANRKL</sequence>
<evidence type="ECO:0000256" key="5">
    <source>
        <dbReference type="SAM" id="MobiDB-lite"/>
    </source>
</evidence>
<evidence type="ECO:0000313" key="10">
    <source>
        <dbReference type="Proteomes" id="UP001148312"/>
    </source>
</evidence>
<feature type="compositionally biased region" description="Polar residues" evidence="5">
    <location>
        <begin position="634"/>
        <end position="647"/>
    </location>
</feature>
<feature type="compositionally biased region" description="Polar residues" evidence="5">
    <location>
        <begin position="901"/>
        <end position="912"/>
    </location>
</feature>
<keyword evidence="2 6" id="KW-0812">Transmembrane</keyword>
<dbReference type="AlphaFoldDB" id="A0A9W9XMW9"/>
<feature type="region of interest" description="Disordered" evidence="5">
    <location>
        <begin position="625"/>
        <end position="743"/>
    </location>
</feature>
<feature type="compositionally biased region" description="Low complexity" evidence="5">
    <location>
        <begin position="106"/>
        <end position="116"/>
    </location>
</feature>
<feature type="transmembrane region" description="Helical" evidence="6">
    <location>
        <begin position="141"/>
        <end position="161"/>
    </location>
</feature>
<keyword evidence="3 6" id="KW-1133">Transmembrane helix</keyword>
<dbReference type="GO" id="GO:0016020">
    <property type="term" value="C:membrane"/>
    <property type="evidence" value="ECO:0007669"/>
    <property type="project" value="UniProtKB-SubCell"/>
</dbReference>
<feature type="region of interest" description="Disordered" evidence="5">
    <location>
        <begin position="366"/>
        <end position="550"/>
    </location>
</feature>
<dbReference type="EMBL" id="JAPWDQ010000001">
    <property type="protein sequence ID" value="KAJ5495199.1"/>
    <property type="molecule type" value="Genomic_DNA"/>
</dbReference>
<reference evidence="9" key="2">
    <citation type="journal article" date="2023" name="IMA Fungus">
        <title>Comparative genomic study of the Penicillium genus elucidates a diverse pangenome and 15 lateral gene transfer events.</title>
        <authorList>
            <person name="Petersen C."/>
            <person name="Sorensen T."/>
            <person name="Nielsen M.R."/>
            <person name="Sondergaard T.E."/>
            <person name="Sorensen J.L."/>
            <person name="Fitzpatrick D.A."/>
            <person name="Frisvad J.C."/>
            <person name="Nielsen K.L."/>
        </authorList>
    </citation>
    <scope>NUCLEOTIDE SEQUENCE</scope>
    <source>
        <strain evidence="9">IBT 30728</strain>
    </source>
</reference>
<feature type="region of interest" description="Disordered" evidence="5">
    <location>
        <begin position="846"/>
        <end position="929"/>
    </location>
</feature>
<feature type="transmembrane region" description="Helical" evidence="6">
    <location>
        <begin position="228"/>
        <end position="244"/>
    </location>
</feature>
<evidence type="ECO:0000256" key="3">
    <source>
        <dbReference type="ARBA" id="ARBA00022989"/>
    </source>
</evidence>
<evidence type="ECO:0000256" key="1">
    <source>
        <dbReference type="ARBA" id="ARBA00004141"/>
    </source>
</evidence>
<accession>A0A9W9XMW9</accession>
<dbReference type="Pfam" id="PF13886">
    <property type="entry name" value="TM7S3_TM198"/>
    <property type="match status" value="1"/>
</dbReference>
<keyword evidence="4 6" id="KW-0472">Membrane</keyword>
<protein>
    <recommendedName>
        <fullName evidence="8">TM7S3/TM198-like domain-containing protein</fullName>
    </recommendedName>
</protein>
<name>A0A9W9XMW9_9EURO</name>
<feature type="compositionally biased region" description="Polar residues" evidence="5">
    <location>
        <begin position="84"/>
        <end position="104"/>
    </location>
</feature>
<dbReference type="GeneID" id="81620168"/>
<feature type="compositionally biased region" description="Polar residues" evidence="5">
    <location>
        <begin position="864"/>
        <end position="878"/>
    </location>
</feature>
<keyword evidence="7" id="KW-0732">Signal</keyword>
<feature type="region of interest" description="Disordered" evidence="5">
    <location>
        <begin position="1022"/>
        <end position="1051"/>
    </location>
</feature>
<feature type="compositionally biased region" description="Basic and acidic residues" evidence="5">
    <location>
        <begin position="1106"/>
        <end position="1116"/>
    </location>
</feature>
<gene>
    <name evidence="9" type="ORF">N7539_000315</name>
</gene>
<feature type="compositionally biased region" description="Basic and acidic residues" evidence="5">
    <location>
        <begin position="452"/>
        <end position="484"/>
    </location>
</feature>
<feature type="region of interest" description="Disordered" evidence="5">
    <location>
        <begin position="1066"/>
        <end position="1139"/>
    </location>
</feature>
<evidence type="ECO:0000256" key="4">
    <source>
        <dbReference type="ARBA" id="ARBA00023136"/>
    </source>
</evidence>
<comment type="caution">
    <text evidence="9">The sequence shown here is derived from an EMBL/GenBank/DDBJ whole genome shotgun (WGS) entry which is preliminary data.</text>
</comment>
<comment type="subcellular location">
    <subcellularLocation>
        <location evidence="1">Membrane</location>
        <topology evidence="1">Multi-pass membrane protein</topology>
    </subcellularLocation>
</comment>
<feature type="transmembrane region" description="Helical" evidence="6">
    <location>
        <begin position="168"/>
        <end position="191"/>
    </location>
</feature>
<feature type="compositionally biased region" description="Basic and acidic residues" evidence="5">
    <location>
        <begin position="366"/>
        <end position="398"/>
    </location>
</feature>
<dbReference type="PANTHER" id="PTHR39469:SF1">
    <property type="entry name" value="DUF4203 DOMAIN-CONTAINING PROTEIN"/>
    <property type="match status" value="1"/>
</dbReference>
<feature type="signal peptide" evidence="7">
    <location>
        <begin position="1"/>
        <end position="20"/>
    </location>
</feature>
<feature type="transmembrane region" description="Helical" evidence="6">
    <location>
        <begin position="203"/>
        <end position="221"/>
    </location>
</feature>
<evidence type="ECO:0000256" key="7">
    <source>
        <dbReference type="SAM" id="SignalP"/>
    </source>
</evidence>